<dbReference type="AlphaFoldDB" id="I4AB76"/>
<dbReference type="EMBL" id="CP003348">
    <property type="protein sequence ID" value="AFM01211.1"/>
    <property type="molecule type" value="Genomic_DNA"/>
</dbReference>
<dbReference type="RefSeq" id="WP_014794691.1">
    <property type="nucleotide sequence ID" value="NC_018017.1"/>
</dbReference>
<feature type="signal peptide" evidence="1">
    <location>
        <begin position="1"/>
        <end position="26"/>
    </location>
</feature>
<evidence type="ECO:0000313" key="2">
    <source>
        <dbReference type="EMBL" id="AFM01211.1"/>
    </source>
</evidence>
<dbReference type="Proteomes" id="UP000006053">
    <property type="component" value="Chromosome"/>
</dbReference>
<dbReference type="STRING" id="756499.Desde_2908"/>
<feature type="chain" id="PRO_5003685091" evidence="1">
    <location>
        <begin position="27"/>
        <end position="221"/>
    </location>
</feature>
<organism evidence="2 3">
    <name type="scientific">Desulfitobacterium dehalogenans (strain ATCC 51507 / DSM 9161 / JW/IU-DC1)</name>
    <dbReference type="NCBI Taxonomy" id="756499"/>
    <lineage>
        <taxon>Bacteria</taxon>
        <taxon>Bacillati</taxon>
        <taxon>Bacillota</taxon>
        <taxon>Clostridia</taxon>
        <taxon>Eubacteriales</taxon>
        <taxon>Desulfitobacteriaceae</taxon>
        <taxon>Desulfitobacterium</taxon>
    </lineage>
</organism>
<dbReference type="KEGG" id="ddh:Desde_2908"/>
<keyword evidence="1" id="KW-0732">Signal</keyword>
<proteinExistence type="predicted"/>
<name>I4AB76_DESDJ</name>
<reference evidence="3" key="1">
    <citation type="submission" date="2012-06" db="EMBL/GenBank/DDBJ databases">
        <title>Complete sequence of Desulfitobacterium dehalogenans ATCC 51507.</title>
        <authorList>
            <person name="Lucas S."/>
            <person name="Han J."/>
            <person name="Lapidus A."/>
            <person name="Cheng J.-F."/>
            <person name="Goodwin L."/>
            <person name="Pitluck S."/>
            <person name="Peters L."/>
            <person name="Ovchinnikova G."/>
            <person name="Teshima H."/>
            <person name="Detter J.C."/>
            <person name="Han C."/>
            <person name="Tapia R."/>
            <person name="Land M."/>
            <person name="Hauser L."/>
            <person name="Kyrpides N."/>
            <person name="Ivanova N."/>
            <person name="Pagani I."/>
            <person name="Kruse T."/>
            <person name="de Vos W.M."/>
            <person name="Smidt H."/>
            <person name="Woyke T."/>
        </authorList>
    </citation>
    <scope>NUCLEOTIDE SEQUENCE [LARGE SCALE GENOMIC DNA]</scope>
    <source>
        <strain evidence="3">ATCC 51507 / DSM 9161 / JW/IU-DC1</strain>
    </source>
</reference>
<sequence length="221" mass="24580" precursor="true">MKRIKQFLVVALMTVIVAVAPMSAFAQTEAGQGISDLSQEKIDMRMKAVFEYLDENAYLMEEDSQEPWSFSIPVDEGVIVDVKITNQEDLKARGDAVGRNTYNVTSYSNYNYTLTVSNVLGYGDTTLYKVNYTVGGYVGSTTYHYITVNQVTISGTPPTGYNGYTTSTYIDQSLNGGIIVPTSGSITYTSPILANKKITFREVSINSIPNDKVDIDYWYEY</sequence>
<gene>
    <name evidence="2" type="ordered locus">Desde_2908</name>
</gene>
<reference evidence="2 3" key="2">
    <citation type="journal article" date="2015" name="J. Bacteriol.">
        <title>Genomic, proteomic, and biochemical analysis of the organohalide respiratory pathway in Desulfitobacterium dehalogenans.</title>
        <authorList>
            <person name="Kruse T."/>
            <person name="van de Pas B.A."/>
            <person name="Atteia A."/>
            <person name="Krab K."/>
            <person name="Hagen W.R."/>
            <person name="Goodwin L."/>
            <person name="Chain P."/>
            <person name="Boeren S."/>
            <person name="Maphosa F."/>
            <person name="Schraa G."/>
            <person name="de Vos W.M."/>
            <person name="van der Oost J."/>
            <person name="Smidt H."/>
            <person name="Stams A.J."/>
        </authorList>
    </citation>
    <scope>NUCLEOTIDE SEQUENCE [LARGE SCALE GENOMIC DNA]</scope>
    <source>
        <strain evidence="3">ATCC 51507 / DSM 9161 / JW/IU-DC1</strain>
    </source>
</reference>
<evidence type="ECO:0000256" key="1">
    <source>
        <dbReference type="SAM" id="SignalP"/>
    </source>
</evidence>
<accession>I4AB76</accession>
<evidence type="ECO:0000313" key="3">
    <source>
        <dbReference type="Proteomes" id="UP000006053"/>
    </source>
</evidence>
<dbReference type="HOGENOM" id="CLU_1248967_0_0_9"/>
<protein>
    <submittedName>
        <fullName evidence="2">Uncharacterized protein</fullName>
    </submittedName>
</protein>
<keyword evidence="3" id="KW-1185">Reference proteome</keyword>